<evidence type="ECO:0000313" key="2">
    <source>
        <dbReference type="Proteomes" id="UP000436088"/>
    </source>
</evidence>
<proteinExistence type="predicted"/>
<accession>A0A6A2X349</accession>
<reference evidence="1" key="1">
    <citation type="submission" date="2019-09" db="EMBL/GenBank/DDBJ databases">
        <title>Draft genome information of white flower Hibiscus syriacus.</title>
        <authorList>
            <person name="Kim Y.-M."/>
        </authorList>
    </citation>
    <scope>NUCLEOTIDE SEQUENCE [LARGE SCALE GENOMIC DNA]</scope>
    <source>
        <strain evidence="1">YM2019G1</strain>
    </source>
</reference>
<protein>
    <submittedName>
        <fullName evidence="1">Uncharacterized protein</fullName>
    </submittedName>
</protein>
<comment type="caution">
    <text evidence="1">The sequence shown here is derived from an EMBL/GenBank/DDBJ whole genome shotgun (WGS) entry which is preliminary data.</text>
</comment>
<keyword evidence="2" id="KW-1185">Reference proteome</keyword>
<organism evidence="1 2">
    <name type="scientific">Hibiscus syriacus</name>
    <name type="common">Rose of Sharon</name>
    <dbReference type="NCBI Taxonomy" id="106335"/>
    <lineage>
        <taxon>Eukaryota</taxon>
        <taxon>Viridiplantae</taxon>
        <taxon>Streptophyta</taxon>
        <taxon>Embryophyta</taxon>
        <taxon>Tracheophyta</taxon>
        <taxon>Spermatophyta</taxon>
        <taxon>Magnoliopsida</taxon>
        <taxon>eudicotyledons</taxon>
        <taxon>Gunneridae</taxon>
        <taxon>Pentapetalae</taxon>
        <taxon>rosids</taxon>
        <taxon>malvids</taxon>
        <taxon>Malvales</taxon>
        <taxon>Malvaceae</taxon>
        <taxon>Malvoideae</taxon>
        <taxon>Hibiscus</taxon>
    </lineage>
</organism>
<dbReference type="EMBL" id="VEPZ02001534">
    <property type="protein sequence ID" value="KAE8669111.1"/>
    <property type="molecule type" value="Genomic_DNA"/>
</dbReference>
<name>A0A6A2X349_HIBSY</name>
<gene>
    <name evidence="1" type="ORF">F3Y22_tig00112255pilonHSYRG00056</name>
</gene>
<dbReference type="AlphaFoldDB" id="A0A6A2X349"/>
<sequence>MQALAYRRCWYQNQLGLLNFSFCRRLQAQTDSTATPSLDTSFSLSPLLVSESTRALELQLLPSSSAHSREVTMLEEEATRLKELATKQLKLAMAEKAYAEKGRQEEKAVLL</sequence>
<dbReference type="Proteomes" id="UP000436088">
    <property type="component" value="Unassembled WGS sequence"/>
</dbReference>
<evidence type="ECO:0000313" key="1">
    <source>
        <dbReference type="EMBL" id="KAE8669111.1"/>
    </source>
</evidence>